<reference evidence="6 7" key="1">
    <citation type="submission" date="2013-10" db="EMBL/GenBank/DDBJ databases">
        <title>Salinisphaera orenii MK-B5 Genome Sequencing.</title>
        <authorList>
            <person name="Lai Q."/>
            <person name="Li C."/>
            <person name="Shao Z."/>
        </authorList>
    </citation>
    <scope>NUCLEOTIDE SEQUENCE [LARGE SCALE GENOMIC DNA]</scope>
    <source>
        <strain evidence="6 7">MK-B5</strain>
    </source>
</reference>
<feature type="region of interest" description="Disordered" evidence="4">
    <location>
        <begin position="1"/>
        <end position="24"/>
    </location>
</feature>
<evidence type="ECO:0000256" key="3">
    <source>
        <dbReference type="ARBA" id="ARBA00023163"/>
    </source>
</evidence>
<feature type="compositionally biased region" description="Low complexity" evidence="4">
    <location>
        <begin position="1"/>
        <end position="16"/>
    </location>
</feature>
<evidence type="ECO:0000256" key="4">
    <source>
        <dbReference type="SAM" id="MobiDB-lite"/>
    </source>
</evidence>
<dbReference type="InterPro" id="IPR036388">
    <property type="entry name" value="WH-like_DNA-bd_sf"/>
</dbReference>
<dbReference type="EMBL" id="AYKH01000034">
    <property type="protein sequence ID" value="ROO25382.1"/>
    <property type="molecule type" value="Genomic_DNA"/>
</dbReference>
<evidence type="ECO:0000313" key="6">
    <source>
        <dbReference type="EMBL" id="ROO25382.1"/>
    </source>
</evidence>
<dbReference type="CDD" id="cd07377">
    <property type="entry name" value="WHTH_GntR"/>
    <property type="match status" value="1"/>
</dbReference>
<dbReference type="InterPro" id="IPR008920">
    <property type="entry name" value="TF_FadR/GntR_C"/>
</dbReference>
<dbReference type="AlphaFoldDB" id="A0A423PID0"/>
<dbReference type="Gene3D" id="1.20.120.530">
    <property type="entry name" value="GntR ligand-binding domain-like"/>
    <property type="match status" value="1"/>
</dbReference>
<dbReference type="SUPFAM" id="SSF46785">
    <property type="entry name" value="Winged helix' DNA-binding domain"/>
    <property type="match status" value="1"/>
</dbReference>
<organism evidence="6 7">
    <name type="scientific">Salinisphaera orenii MK-B5</name>
    <dbReference type="NCBI Taxonomy" id="856730"/>
    <lineage>
        <taxon>Bacteria</taxon>
        <taxon>Pseudomonadati</taxon>
        <taxon>Pseudomonadota</taxon>
        <taxon>Gammaproteobacteria</taxon>
        <taxon>Salinisphaerales</taxon>
        <taxon>Salinisphaeraceae</taxon>
        <taxon>Salinisphaera</taxon>
    </lineage>
</organism>
<sequence length="245" mass="27319">MSTPATRNTAAAKPAASGRPRMPLADRVHDRLKADIFDFRLMPGDRLSENEIAARVGASRTPVREALFRLQREGYVETPAGGGWQVRRFDFARFDELYEVRVVIESAAVRRLCARAERPAALAELEAVWQVPTARRTTDSTRAWHLDEQFHAGLVAAAGNDEMARMHRDVTERIRVIRRLDFTVSARIAATYDEHAAILAALADRRAAAAQRLLAAHIEASRREVRKITLEGLYEARAALADTPA</sequence>
<dbReference type="PRINTS" id="PR00033">
    <property type="entry name" value="HTHASNC"/>
</dbReference>
<dbReference type="PROSITE" id="PS50949">
    <property type="entry name" value="HTH_GNTR"/>
    <property type="match status" value="1"/>
</dbReference>
<dbReference type="PANTHER" id="PTHR43537">
    <property type="entry name" value="TRANSCRIPTIONAL REGULATOR, GNTR FAMILY"/>
    <property type="match status" value="1"/>
</dbReference>
<dbReference type="SMART" id="SM00895">
    <property type="entry name" value="FCD"/>
    <property type="match status" value="1"/>
</dbReference>
<dbReference type="InterPro" id="IPR036390">
    <property type="entry name" value="WH_DNA-bd_sf"/>
</dbReference>
<proteinExistence type="predicted"/>
<dbReference type="SMART" id="SM00345">
    <property type="entry name" value="HTH_GNTR"/>
    <property type="match status" value="1"/>
</dbReference>
<dbReference type="InterPro" id="IPR000485">
    <property type="entry name" value="AsnC-type_HTH_dom"/>
</dbReference>
<evidence type="ECO:0000259" key="5">
    <source>
        <dbReference type="PROSITE" id="PS50949"/>
    </source>
</evidence>
<dbReference type="InterPro" id="IPR011711">
    <property type="entry name" value="GntR_C"/>
</dbReference>
<dbReference type="SUPFAM" id="SSF48008">
    <property type="entry name" value="GntR ligand-binding domain-like"/>
    <property type="match status" value="1"/>
</dbReference>
<keyword evidence="1" id="KW-0805">Transcription regulation</keyword>
<dbReference type="PANTHER" id="PTHR43537:SF45">
    <property type="entry name" value="GNTR FAMILY REGULATORY PROTEIN"/>
    <property type="match status" value="1"/>
</dbReference>
<dbReference type="PRINTS" id="PR00035">
    <property type="entry name" value="HTHGNTR"/>
</dbReference>
<dbReference type="InterPro" id="IPR000524">
    <property type="entry name" value="Tscrpt_reg_HTH_GntR"/>
</dbReference>
<dbReference type="Gene3D" id="1.10.10.10">
    <property type="entry name" value="Winged helix-like DNA-binding domain superfamily/Winged helix DNA-binding domain"/>
    <property type="match status" value="1"/>
</dbReference>
<evidence type="ECO:0000256" key="2">
    <source>
        <dbReference type="ARBA" id="ARBA00023125"/>
    </source>
</evidence>
<comment type="caution">
    <text evidence="6">The sequence shown here is derived from an EMBL/GenBank/DDBJ whole genome shotgun (WGS) entry which is preliminary data.</text>
</comment>
<gene>
    <name evidence="6" type="ORF">SAOR_12595</name>
</gene>
<dbReference type="Pfam" id="PF07729">
    <property type="entry name" value="FCD"/>
    <property type="match status" value="1"/>
</dbReference>
<keyword evidence="7" id="KW-1185">Reference proteome</keyword>
<feature type="domain" description="HTH gntR-type" evidence="5">
    <location>
        <begin position="22"/>
        <end position="89"/>
    </location>
</feature>
<keyword evidence="3" id="KW-0804">Transcription</keyword>
<dbReference type="Pfam" id="PF00392">
    <property type="entry name" value="GntR"/>
    <property type="match status" value="1"/>
</dbReference>
<accession>A0A423PID0</accession>
<evidence type="ECO:0000313" key="7">
    <source>
        <dbReference type="Proteomes" id="UP000283993"/>
    </source>
</evidence>
<keyword evidence="2" id="KW-0238">DNA-binding</keyword>
<dbReference type="Proteomes" id="UP000283993">
    <property type="component" value="Unassembled WGS sequence"/>
</dbReference>
<protein>
    <submittedName>
        <fullName evidence="6">GntR family transcriptional regulator</fullName>
    </submittedName>
</protein>
<evidence type="ECO:0000256" key="1">
    <source>
        <dbReference type="ARBA" id="ARBA00023015"/>
    </source>
</evidence>
<dbReference type="GO" id="GO:0043565">
    <property type="term" value="F:sequence-specific DNA binding"/>
    <property type="evidence" value="ECO:0007669"/>
    <property type="project" value="InterPro"/>
</dbReference>
<name>A0A423PID0_9GAMM</name>
<dbReference type="GO" id="GO:0003700">
    <property type="term" value="F:DNA-binding transcription factor activity"/>
    <property type="evidence" value="ECO:0007669"/>
    <property type="project" value="InterPro"/>
</dbReference>